<evidence type="ECO:0000313" key="4">
    <source>
        <dbReference type="Proteomes" id="UP000034293"/>
    </source>
</evidence>
<feature type="site" description="Participates in a stacking interaction with the thymidine ring of dTDP-4-oxo-6-deoxyglucose" evidence="2">
    <location>
        <position position="149"/>
    </location>
</feature>
<proteinExistence type="predicted"/>
<dbReference type="EMBL" id="LBZA01000048">
    <property type="protein sequence ID" value="KKR62152.1"/>
    <property type="molecule type" value="Genomic_DNA"/>
</dbReference>
<evidence type="ECO:0000313" key="3">
    <source>
        <dbReference type="EMBL" id="KKR62152.1"/>
    </source>
</evidence>
<dbReference type="InterPro" id="IPR011051">
    <property type="entry name" value="RmlC_Cupin_sf"/>
</dbReference>
<accession>A0A0G0VHE0</accession>
<dbReference type="PANTHER" id="PTHR21047">
    <property type="entry name" value="DTDP-6-DEOXY-D-GLUCOSE-3,5 EPIMERASE"/>
    <property type="match status" value="1"/>
</dbReference>
<dbReference type="SUPFAM" id="SSF51182">
    <property type="entry name" value="RmlC-like cupins"/>
    <property type="match status" value="1"/>
</dbReference>
<dbReference type="Pfam" id="PF00908">
    <property type="entry name" value="dTDP_sugar_isom"/>
    <property type="match status" value="1"/>
</dbReference>
<dbReference type="GO" id="GO:0000271">
    <property type="term" value="P:polysaccharide biosynthetic process"/>
    <property type="evidence" value="ECO:0007669"/>
    <property type="project" value="TreeGrafter"/>
</dbReference>
<name>A0A0G0VHE0_9BACT</name>
<dbReference type="InterPro" id="IPR000888">
    <property type="entry name" value="RmlC-like"/>
</dbReference>
<gene>
    <name evidence="3" type="ORF">UU02_C0048G0002</name>
</gene>
<dbReference type="GO" id="GO:0005829">
    <property type="term" value="C:cytosol"/>
    <property type="evidence" value="ECO:0007669"/>
    <property type="project" value="TreeGrafter"/>
</dbReference>
<dbReference type="AlphaFoldDB" id="A0A0G0VHE0"/>
<feature type="active site" description="Proton donor" evidence="1">
    <location>
        <position position="143"/>
    </location>
</feature>
<sequence>MNEPDKNKVSQIKETSIPGVLIIESPVRTDLRGFFHEVFRKSELDEKIGSGFNTVQWSHSMSMPGVIRAIHTEGWNKLIYPVTGILYAPIVDLRPESATFGKVEYITIDNTREDSKRQALFLPKGGIGNSICVLGTEPLHYMYLVDEYWDDTKAKGVAWDDPDLNIKWPVENPILSERDKNNPTLRQLFPEKFSK</sequence>
<organism evidence="3 4">
    <name type="scientific">Candidatus Woesebacteria bacterium GW2011_GWA1_40_43</name>
    <dbReference type="NCBI Taxonomy" id="1618553"/>
    <lineage>
        <taxon>Bacteria</taxon>
        <taxon>Candidatus Woeseibacteriota</taxon>
    </lineage>
</organism>
<feature type="active site" description="Proton acceptor" evidence="1">
    <location>
        <position position="71"/>
    </location>
</feature>
<dbReference type="Gene3D" id="2.60.120.10">
    <property type="entry name" value="Jelly Rolls"/>
    <property type="match status" value="1"/>
</dbReference>
<protein>
    <submittedName>
        <fullName evidence="3">Putative dTDP-4-dehydrorhamnose 3,5-epimerase, rfbC</fullName>
    </submittedName>
</protein>
<dbReference type="GO" id="GO:0008830">
    <property type="term" value="F:dTDP-4-dehydrorhamnose 3,5-epimerase activity"/>
    <property type="evidence" value="ECO:0007669"/>
    <property type="project" value="InterPro"/>
</dbReference>
<comment type="caution">
    <text evidence="3">The sequence shown here is derived from an EMBL/GenBank/DDBJ whole genome shotgun (WGS) entry which is preliminary data.</text>
</comment>
<dbReference type="Proteomes" id="UP000034293">
    <property type="component" value="Unassembled WGS sequence"/>
</dbReference>
<dbReference type="PANTHER" id="PTHR21047:SF2">
    <property type="entry name" value="THYMIDINE DIPHOSPHO-4-KETO-RHAMNOSE 3,5-EPIMERASE"/>
    <property type="match status" value="1"/>
</dbReference>
<reference evidence="3 4" key="1">
    <citation type="journal article" date="2015" name="Nature">
        <title>rRNA introns, odd ribosomes, and small enigmatic genomes across a large radiation of phyla.</title>
        <authorList>
            <person name="Brown C.T."/>
            <person name="Hug L.A."/>
            <person name="Thomas B.C."/>
            <person name="Sharon I."/>
            <person name="Castelle C.J."/>
            <person name="Singh A."/>
            <person name="Wilkins M.J."/>
            <person name="Williams K.H."/>
            <person name="Banfield J.F."/>
        </authorList>
    </citation>
    <scope>NUCLEOTIDE SEQUENCE [LARGE SCALE GENOMIC DNA]</scope>
</reference>
<evidence type="ECO:0000256" key="1">
    <source>
        <dbReference type="PIRSR" id="PIRSR600888-1"/>
    </source>
</evidence>
<evidence type="ECO:0000256" key="2">
    <source>
        <dbReference type="PIRSR" id="PIRSR600888-3"/>
    </source>
</evidence>
<dbReference type="InterPro" id="IPR014710">
    <property type="entry name" value="RmlC-like_jellyroll"/>
</dbReference>
<dbReference type="GO" id="GO:0019305">
    <property type="term" value="P:dTDP-rhamnose biosynthetic process"/>
    <property type="evidence" value="ECO:0007669"/>
    <property type="project" value="TreeGrafter"/>
</dbReference>